<dbReference type="PANTHER" id="PTHR31854">
    <property type="entry name" value="TUBULIN POLYGLUTAMYLASE COMPLEX SUBUNIT 2"/>
    <property type="match status" value="1"/>
</dbReference>
<dbReference type="OrthoDB" id="10249691at2759"/>
<evidence type="ECO:0008006" key="3">
    <source>
        <dbReference type="Google" id="ProtNLM"/>
    </source>
</evidence>
<name>A0A5E4N674_9HEMI</name>
<accession>A0A5E4N674</accession>
<dbReference type="AlphaFoldDB" id="A0A5E4N674"/>
<organism evidence="1 2">
    <name type="scientific">Cinara cedri</name>
    <dbReference type="NCBI Taxonomy" id="506608"/>
    <lineage>
        <taxon>Eukaryota</taxon>
        <taxon>Metazoa</taxon>
        <taxon>Ecdysozoa</taxon>
        <taxon>Arthropoda</taxon>
        <taxon>Hexapoda</taxon>
        <taxon>Insecta</taxon>
        <taxon>Pterygota</taxon>
        <taxon>Neoptera</taxon>
        <taxon>Paraneoptera</taxon>
        <taxon>Hemiptera</taxon>
        <taxon>Sternorrhyncha</taxon>
        <taxon>Aphidomorpha</taxon>
        <taxon>Aphidoidea</taxon>
        <taxon>Aphididae</taxon>
        <taxon>Lachninae</taxon>
        <taxon>Cinara</taxon>
    </lineage>
</organism>
<dbReference type="InterPro" id="IPR039231">
    <property type="entry name" value="TPGS2"/>
</dbReference>
<dbReference type="PANTHER" id="PTHR31854:SF2">
    <property type="entry name" value="TUBULIN POLYGLUTAMYLASE COMPLEX SUBUNIT 2"/>
    <property type="match status" value="1"/>
</dbReference>
<protein>
    <recommendedName>
        <fullName evidence="3">Knr4/Smi1-like domain-containing protein</fullName>
    </recommendedName>
</protein>
<sequence length="302" mass="34319">MSNNNLDLVSLDLFNDQLTLGLLNVLENTPGVRNVTVKPSLPCDKAKISLWEQRNACLLPDDIRSFYASCDGFKLTWSYKLEGNHNSLPIGNITVNTLSELVRLCDIKSDSVNINVMRDLQMLDKLSDKSTPNFAENSKIFELDSSLDVGHVCLVYLDDQTEEETLSSSTLISDNRRQDAEQLHEEPSRASVWLLDTSYCWHFLAPNFSNYFRKALVHMGLPHWQLKFTDMGLTSTSEFFMNLVAPHLSITERVPVIEQLDDEEQSSADTVQQNQFDPSIFKMTFKTSKSKKILLSKNTNLN</sequence>
<dbReference type="EMBL" id="CABPRJ010001462">
    <property type="protein sequence ID" value="VVC38091.1"/>
    <property type="molecule type" value="Genomic_DNA"/>
</dbReference>
<proteinExistence type="predicted"/>
<dbReference type="Proteomes" id="UP000325440">
    <property type="component" value="Unassembled WGS sequence"/>
</dbReference>
<keyword evidence="2" id="KW-1185">Reference proteome</keyword>
<gene>
    <name evidence="1" type="ORF">CINCED_3A017933</name>
</gene>
<evidence type="ECO:0000313" key="1">
    <source>
        <dbReference type="EMBL" id="VVC38091.1"/>
    </source>
</evidence>
<reference evidence="1 2" key="1">
    <citation type="submission" date="2019-08" db="EMBL/GenBank/DDBJ databases">
        <authorList>
            <person name="Alioto T."/>
            <person name="Alioto T."/>
            <person name="Gomez Garrido J."/>
        </authorList>
    </citation>
    <scope>NUCLEOTIDE SEQUENCE [LARGE SCALE GENOMIC DNA]</scope>
</reference>
<evidence type="ECO:0000313" key="2">
    <source>
        <dbReference type="Proteomes" id="UP000325440"/>
    </source>
</evidence>